<evidence type="ECO:0000313" key="2">
    <source>
        <dbReference type="EMBL" id="KAG6942685.1"/>
    </source>
</evidence>
<proteinExistence type="predicted"/>
<dbReference type="EMBL" id="JAENGY010002996">
    <property type="protein sequence ID" value="KAG6942685.1"/>
    <property type="molecule type" value="Genomic_DNA"/>
</dbReference>
<reference evidence="2" key="1">
    <citation type="submission" date="2021-01" db="EMBL/GenBank/DDBJ databases">
        <title>Phytophthora aleatoria, a newly-described species from Pinus radiata is distinct from Phytophthora cactorum isolates based on comparative genomics.</title>
        <authorList>
            <person name="Mcdougal R."/>
            <person name="Panda P."/>
            <person name="Williams N."/>
            <person name="Studholme D.J."/>
        </authorList>
    </citation>
    <scope>NUCLEOTIDE SEQUENCE</scope>
    <source>
        <strain evidence="2">NZFS 4037</strain>
    </source>
</reference>
<protein>
    <recommendedName>
        <fullName evidence="1">DOT1 domain-containing protein</fullName>
    </recommendedName>
</protein>
<name>A0A8J5IQ28_9STRA</name>
<organism evidence="2 3">
    <name type="scientific">Phytophthora aleatoria</name>
    <dbReference type="NCBI Taxonomy" id="2496075"/>
    <lineage>
        <taxon>Eukaryota</taxon>
        <taxon>Sar</taxon>
        <taxon>Stramenopiles</taxon>
        <taxon>Oomycota</taxon>
        <taxon>Peronosporomycetes</taxon>
        <taxon>Peronosporales</taxon>
        <taxon>Peronosporaceae</taxon>
        <taxon>Phytophthora</taxon>
    </lineage>
</organism>
<gene>
    <name evidence="2" type="ORF">JG688_00017982</name>
</gene>
<keyword evidence="3" id="KW-1185">Reference proteome</keyword>
<dbReference type="Pfam" id="PF08123">
    <property type="entry name" value="DOT1"/>
    <property type="match status" value="1"/>
</dbReference>
<evidence type="ECO:0000313" key="3">
    <source>
        <dbReference type="Proteomes" id="UP000709295"/>
    </source>
</evidence>
<comment type="caution">
    <text evidence="2">The sequence shown here is derived from an EMBL/GenBank/DDBJ whole genome shotgun (WGS) entry which is preliminary data.</text>
</comment>
<dbReference type="AlphaFoldDB" id="A0A8J5IQ28"/>
<dbReference type="InterPro" id="IPR025789">
    <property type="entry name" value="DOT1_dom"/>
</dbReference>
<accession>A0A8J5IQ28</accession>
<dbReference type="Proteomes" id="UP000709295">
    <property type="component" value="Unassembled WGS sequence"/>
</dbReference>
<feature type="domain" description="DOT1" evidence="1">
    <location>
        <begin position="110"/>
        <end position="185"/>
    </location>
</feature>
<dbReference type="GO" id="GO:0031151">
    <property type="term" value="F:histone H3K79 methyltransferase activity"/>
    <property type="evidence" value="ECO:0007669"/>
    <property type="project" value="InterPro"/>
</dbReference>
<evidence type="ECO:0000259" key="1">
    <source>
        <dbReference type="Pfam" id="PF08123"/>
    </source>
</evidence>
<sequence length="200" mass="20929">MNRLGVVGPGNGVNGTAPGCCPLDRRDVGCAGEDQQGIGRIDHDGDCYSEVCLGGAWLGGAGQDRPGGDGGGPGDTGQYRADVAAGTAQMCTHAEAAQAMVDIFGDIMAKDIRQQAGRTQYNAGEILPAGIAKMLDAIGLVQPTDIVLDVGTGIGNALVQVALSTHVSARIGVEMRKELCELSRARWRRMWCCVRCSVRW</sequence>